<dbReference type="EMBL" id="CP001363">
    <property type="protein sequence ID" value="ACY91754.1"/>
    <property type="molecule type" value="Genomic_DNA"/>
</dbReference>
<evidence type="ECO:0000313" key="2">
    <source>
        <dbReference type="Proteomes" id="UP000002695"/>
    </source>
</evidence>
<proteinExistence type="predicted"/>
<dbReference type="KEGG" id="seo:STM14_5423"/>
<sequence length="58" mass="6186">MPYFSKEKNHGSCSERFTSPSHFYGAFRYDGIDAGDGSWPLSVYAHAAGNAGGKAANV</sequence>
<dbReference type="AlphaFoldDB" id="A0A0F6BB51"/>
<organism evidence="1 2">
    <name type="scientific">Salmonella typhimurium (strain 14028s / SGSC 2262)</name>
    <dbReference type="NCBI Taxonomy" id="588858"/>
    <lineage>
        <taxon>Bacteria</taxon>
        <taxon>Pseudomonadati</taxon>
        <taxon>Pseudomonadota</taxon>
        <taxon>Gammaproteobacteria</taxon>
        <taxon>Enterobacterales</taxon>
        <taxon>Enterobacteriaceae</taxon>
        <taxon>Salmonella</taxon>
    </lineage>
</organism>
<accession>A0A0F6BB51</accession>
<reference evidence="1 2" key="1">
    <citation type="journal article" date="2010" name="J. Bacteriol.">
        <title>Short-term signatures of evolutionary change in the Salmonella enterica serovar typhimurium 14028 genome.</title>
        <authorList>
            <person name="Jarvik T."/>
            <person name="Smillie C."/>
            <person name="Groisman E.A."/>
            <person name="Ochman H."/>
        </authorList>
    </citation>
    <scope>NUCLEOTIDE SEQUENCE [LARGE SCALE GENOMIC DNA]</scope>
    <source>
        <strain evidence="2">14028s / SGSC 2262</strain>
    </source>
</reference>
<protein>
    <submittedName>
        <fullName evidence="1">Uncharacterized protein</fullName>
    </submittedName>
</protein>
<name>A0A0F6BB51_SALT1</name>
<dbReference type="HOGENOM" id="CLU_2976696_0_0_6"/>
<keyword evidence="2" id="KW-1185">Reference proteome</keyword>
<gene>
    <name evidence="1" type="ordered locus">STM14_5423</name>
</gene>
<dbReference type="Proteomes" id="UP000002695">
    <property type="component" value="Chromosome"/>
</dbReference>
<evidence type="ECO:0000313" key="1">
    <source>
        <dbReference type="EMBL" id="ACY91754.1"/>
    </source>
</evidence>